<evidence type="ECO:0000259" key="4">
    <source>
        <dbReference type="Pfam" id="PF08031"/>
    </source>
</evidence>
<reference evidence="5 6" key="1">
    <citation type="submission" date="2018-06" db="EMBL/GenBank/DDBJ databases">
        <title>Complete Genomes of Monosporascus.</title>
        <authorList>
            <person name="Robinson A.J."/>
            <person name="Natvig D.O."/>
        </authorList>
    </citation>
    <scope>NUCLEOTIDE SEQUENCE [LARGE SCALE GENOMIC DNA]</scope>
    <source>
        <strain evidence="5 6">CBS 110550</strain>
    </source>
</reference>
<evidence type="ECO:0000256" key="1">
    <source>
        <dbReference type="ARBA" id="ARBA00005466"/>
    </source>
</evidence>
<feature type="signal peptide" evidence="3">
    <location>
        <begin position="1"/>
        <end position="22"/>
    </location>
</feature>
<comment type="caution">
    <text evidence="5">The sequence shown here is derived from an EMBL/GenBank/DDBJ whole genome shotgun (WGS) entry which is preliminary data.</text>
</comment>
<evidence type="ECO:0000256" key="3">
    <source>
        <dbReference type="SAM" id="SignalP"/>
    </source>
</evidence>
<sequence>MASSNLFRGILWLVLSIAPASAYQDIWSRLNQTVHGRLHTNHPFSRPCFSTYNGERVDVDEAACVAVRNSYGTLAFRLEYPGAYIIVQDRVCLSDPSGQCLLDNTVVPAAMPLDGNSCNQGSVPDYYIEVEEASDVVAAFQFAKANKVSVAIKNSGHDYMSRNSQKGALSLWVHKLKGLTHHDDFIPEGCRGTVGRVIYGWSRRDYGRPVRFRLGAQQHLPCSRPSTGWGADRVAEFKVVTPDGELRTANRCRNADLFRALRGGGGGTFGVVLEAAHRVEPAVPVVMASIRLPDNITSEIAMEWIKLQVRESLRWGKEGWGGPVAGTFLAHMNPLPAFANMGDGGAKASMFADDTGMEKIMGFIGSARDLEFDPKSFYTPTGVPFVADTTIGRNGYRSEDHGTSVHPAWYSALWSLSAGITIPWNATLKERLESLVRLTEVIRLLEALAGPESGVYPNEANPFTDDWQEAWWGPSYGALLETKKRYDPSGVLKCWKCVGFEDNDASSPRFRCRGKLQKLIKDARSS</sequence>
<keyword evidence="3" id="KW-0732">Signal</keyword>
<proteinExistence type="inferred from homology"/>
<feature type="domain" description="Berberine/berberine-like" evidence="4">
    <location>
        <begin position="456"/>
        <end position="491"/>
    </location>
</feature>
<dbReference type="GO" id="GO:0016491">
    <property type="term" value="F:oxidoreductase activity"/>
    <property type="evidence" value="ECO:0007669"/>
    <property type="project" value="UniProtKB-KW"/>
</dbReference>
<dbReference type="InterPro" id="IPR050432">
    <property type="entry name" value="FAD-linked_Oxidoreductases_BP"/>
</dbReference>
<organism evidence="5 6">
    <name type="scientific">Monosporascus ibericus</name>
    <dbReference type="NCBI Taxonomy" id="155417"/>
    <lineage>
        <taxon>Eukaryota</taxon>
        <taxon>Fungi</taxon>
        <taxon>Dikarya</taxon>
        <taxon>Ascomycota</taxon>
        <taxon>Pezizomycotina</taxon>
        <taxon>Sordariomycetes</taxon>
        <taxon>Xylariomycetidae</taxon>
        <taxon>Xylariales</taxon>
        <taxon>Xylariales incertae sedis</taxon>
        <taxon>Monosporascus</taxon>
    </lineage>
</organism>
<protein>
    <recommendedName>
        <fullName evidence="4">Berberine/berberine-like domain-containing protein</fullName>
    </recommendedName>
</protein>
<comment type="similarity">
    <text evidence="1">Belongs to the oxygen-dependent FAD-linked oxidoreductase family.</text>
</comment>
<name>A0A4Q4TL34_9PEZI</name>
<dbReference type="PANTHER" id="PTHR13878:SF91">
    <property type="entry name" value="FAD BINDING DOMAIN PROTEIN (AFU_ORTHOLOGUE AFUA_6G12070)-RELATED"/>
    <property type="match status" value="1"/>
</dbReference>
<dbReference type="OrthoDB" id="9983560at2759"/>
<accession>A0A4Q4TL34</accession>
<keyword evidence="6" id="KW-1185">Reference proteome</keyword>
<dbReference type="InterPro" id="IPR016169">
    <property type="entry name" value="FAD-bd_PCMH_sub2"/>
</dbReference>
<dbReference type="InterPro" id="IPR012951">
    <property type="entry name" value="BBE"/>
</dbReference>
<evidence type="ECO:0000256" key="2">
    <source>
        <dbReference type="ARBA" id="ARBA00023002"/>
    </source>
</evidence>
<keyword evidence="2" id="KW-0560">Oxidoreductase</keyword>
<dbReference type="AlphaFoldDB" id="A0A4Q4TL34"/>
<feature type="chain" id="PRO_5020333494" description="Berberine/berberine-like domain-containing protein" evidence="3">
    <location>
        <begin position="23"/>
        <end position="526"/>
    </location>
</feature>
<dbReference type="GO" id="GO:0050660">
    <property type="term" value="F:flavin adenine dinucleotide binding"/>
    <property type="evidence" value="ECO:0007669"/>
    <property type="project" value="InterPro"/>
</dbReference>
<dbReference type="STRING" id="155417.A0A4Q4TL34"/>
<evidence type="ECO:0000313" key="5">
    <source>
        <dbReference type="EMBL" id="RYP07338.1"/>
    </source>
</evidence>
<dbReference type="Gene3D" id="3.30.465.10">
    <property type="match status" value="2"/>
</dbReference>
<gene>
    <name evidence="5" type="ORF">DL764_002554</name>
</gene>
<dbReference type="SUPFAM" id="SSF56176">
    <property type="entry name" value="FAD-binding/transporter-associated domain-like"/>
    <property type="match status" value="1"/>
</dbReference>
<dbReference type="PANTHER" id="PTHR13878">
    <property type="entry name" value="GULONOLACTONE OXIDASE"/>
    <property type="match status" value="1"/>
</dbReference>
<dbReference type="InterPro" id="IPR036318">
    <property type="entry name" value="FAD-bd_PCMH-like_sf"/>
</dbReference>
<evidence type="ECO:0000313" key="6">
    <source>
        <dbReference type="Proteomes" id="UP000293360"/>
    </source>
</evidence>
<dbReference type="Proteomes" id="UP000293360">
    <property type="component" value="Unassembled WGS sequence"/>
</dbReference>
<dbReference type="Pfam" id="PF08031">
    <property type="entry name" value="BBE"/>
    <property type="match status" value="1"/>
</dbReference>
<dbReference type="EMBL" id="QJNU01000099">
    <property type="protein sequence ID" value="RYP07338.1"/>
    <property type="molecule type" value="Genomic_DNA"/>
</dbReference>